<evidence type="ECO:0000313" key="5">
    <source>
        <dbReference type="Proteomes" id="UP000224567"/>
    </source>
</evidence>
<dbReference type="STRING" id="33114.A0A2G2XQI8"/>
<dbReference type="AlphaFoldDB" id="A0A2G2XQI8"/>
<dbReference type="SMART" id="SM00212">
    <property type="entry name" value="UBCc"/>
    <property type="match status" value="1"/>
</dbReference>
<comment type="caution">
    <text evidence="4">The sequence shown here is derived from an EMBL/GenBank/DDBJ whole genome shotgun (WGS) entry which is preliminary data.</text>
</comment>
<feature type="domain" description="UBC core" evidence="3">
    <location>
        <begin position="55"/>
        <end position="218"/>
    </location>
</feature>
<evidence type="ECO:0000313" key="4">
    <source>
        <dbReference type="EMBL" id="PHT59754.1"/>
    </source>
</evidence>
<dbReference type="Proteomes" id="UP000224567">
    <property type="component" value="Unassembled WGS sequence"/>
</dbReference>
<keyword evidence="1" id="KW-0808">Transferase</keyword>
<dbReference type="SUPFAM" id="SSF54495">
    <property type="entry name" value="UBC-like"/>
    <property type="match status" value="1"/>
</dbReference>
<sequence length="352" mass="40907">MDESNKSFGEIEEILDDVDQRFKQIKKLGMFYSPPYDHHFLRYNRNSKNMVSGTDFYQRIEKEWLLLGNNLPSSILVQSYEKRIDLMRAVIVGPPNTPYAHGLFFFDILFPSNYPDCPPRLHYLSYDVDSNQYLDPKGKVSLSLLECGSPLTNWYCNAQEKWNPWKSNILQVLTAIQTSILSTNLLNPNGGEDLQVSRNSEWLRYKKALTLTCKGMLYMLRDPPINFHDFVKGYFRTTAHYILLNYRKQMDDSDVMFQLYHELYRAFERNGTYCKHHPLVVPTGVDLQAEEKTNNKGFFKDVTTILSNFNMAPKRRNQPAPHPEDPLGEHVSHAEFRAAFTTLAQPVATQNK</sequence>
<evidence type="ECO:0000256" key="2">
    <source>
        <dbReference type="ARBA" id="ARBA00022786"/>
    </source>
</evidence>
<evidence type="ECO:0000256" key="1">
    <source>
        <dbReference type="ARBA" id="ARBA00022679"/>
    </source>
</evidence>
<keyword evidence="2" id="KW-0833">Ubl conjugation pathway</keyword>
<dbReference type="GO" id="GO:0061631">
    <property type="term" value="F:ubiquitin conjugating enzyme activity"/>
    <property type="evidence" value="ECO:0007669"/>
    <property type="project" value="TreeGrafter"/>
</dbReference>
<dbReference type="PANTHER" id="PTHR46116:SF13">
    <property type="entry name" value="UBIQUITIN-CONJUGATING ENZYME E2 24-RELATED"/>
    <property type="match status" value="1"/>
</dbReference>
<dbReference type="Gene3D" id="3.10.110.10">
    <property type="entry name" value="Ubiquitin Conjugating Enzyme"/>
    <property type="match status" value="1"/>
</dbReference>
<gene>
    <name evidence="4" type="ORF">CQW23_02117</name>
</gene>
<reference evidence="5" key="2">
    <citation type="journal article" date="2017" name="J. Anim. Genet.">
        <title>Multiple reference genome sequences of hot pepper reveal the massive evolution of plant disease resistance genes by retroduplication.</title>
        <authorList>
            <person name="Kim S."/>
            <person name="Park J."/>
            <person name="Yeom S.-I."/>
            <person name="Kim Y.-M."/>
            <person name="Seo E."/>
            <person name="Kim K.-T."/>
            <person name="Kim M.-S."/>
            <person name="Lee J.M."/>
            <person name="Cheong K."/>
            <person name="Shin H.-S."/>
            <person name="Kim S.-B."/>
            <person name="Han K."/>
            <person name="Lee J."/>
            <person name="Park M."/>
            <person name="Lee H.-A."/>
            <person name="Lee H.-Y."/>
            <person name="Lee Y."/>
            <person name="Oh S."/>
            <person name="Lee J.H."/>
            <person name="Choi E."/>
            <person name="Choi E."/>
            <person name="Lee S.E."/>
            <person name="Jeon J."/>
            <person name="Kim H."/>
            <person name="Choi G."/>
            <person name="Song H."/>
            <person name="Lee J."/>
            <person name="Lee S.-C."/>
            <person name="Kwon J.-K."/>
            <person name="Lee H.-Y."/>
            <person name="Koo N."/>
            <person name="Hong Y."/>
            <person name="Kim R.W."/>
            <person name="Kang W.-H."/>
            <person name="Huh J.H."/>
            <person name="Kang B.-C."/>
            <person name="Yang T.-J."/>
            <person name="Lee Y.-H."/>
            <person name="Bennetzen J.L."/>
            <person name="Choi D."/>
        </authorList>
    </citation>
    <scope>NUCLEOTIDE SEQUENCE [LARGE SCALE GENOMIC DNA]</scope>
    <source>
        <strain evidence="5">cv. PBC81</strain>
    </source>
</reference>
<protein>
    <recommendedName>
        <fullName evidence="3">UBC core domain-containing protein</fullName>
    </recommendedName>
</protein>
<keyword evidence="5" id="KW-1185">Reference proteome</keyword>
<dbReference type="InterPro" id="IPR000608">
    <property type="entry name" value="UBC"/>
</dbReference>
<organism evidence="4 5">
    <name type="scientific">Capsicum baccatum</name>
    <name type="common">Peruvian pepper</name>
    <dbReference type="NCBI Taxonomy" id="33114"/>
    <lineage>
        <taxon>Eukaryota</taxon>
        <taxon>Viridiplantae</taxon>
        <taxon>Streptophyta</taxon>
        <taxon>Embryophyta</taxon>
        <taxon>Tracheophyta</taxon>
        <taxon>Spermatophyta</taxon>
        <taxon>Magnoliopsida</taxon>
        <taxon>eudicotyledons</taxon>
        <taxon>Gunneridae</taxon>
        <taxon>Pentapetalae</taxon>
        <taxon>asterids</taxon>
        <taxon>lamiids</taxon>
        <taxon>Solanales</taxon>
        <taxon>Solanaceae</taxon>
        <taxon>Solanoideae</taxon>
        <taxon>Capsiceae</taxon>
        <taxon>Capsicum</taxon>
    </lineage>
</organism>
<dbReference type="EMBL" id="MLFT02000001">
    <property type="protein sequence ID" value="PHT59754.1"/>
    <property type="molecule type" value="Genomic_DNA"/>
</dbReference>
<dbReference type="OrthoDB" id="47801at2759"/>
<dbReference type="Pfam" id="PF00179">
    <property type="entry name" value="UQ_con"/>
    <property type="match status" value="1"/>
</dbReference>
<dbReference type="PANTHER" id="PTHR46116">
    <property type="entry name" value="(E3-INDEPENDENT) E2 UBIQUITIN-CONJUGATING ENZYME"/>
    <property type="match status" value="1"/>
</dbReference>
<dbReference type="InterPro" id="IPR016135">
    <property type="entry name" value="UBQ-conjugating_enzyme/RWD"/>
</dbReference>
<reference evidence="4 5" key="1">
    <citation type="journal article" date="2017" name="Genome Biol.">
        <title>New reference genome sequences of hot pepper reveal the massive evolution of plant disease-resistance genes by retroduplication.</title>
        <authorList>
            <person name="Kim S."/>
            <person name="Park J."/>
            <person name="Yeom S.I."/>
            <person name="Kim Y.M."/>
            <person name="Seo E."/>
            <person name="Kim K.T."/>
            <person name="Kim M.S."/>
            <person name="Lee J.M."/>
            <person name="Cheong K."/>
            <person name="Shin H.S."/>
            <person name="Kim S.B."/>
            <person name="Han K."/>
            <person name="Lee J."/>
            <person name="Park M."/>
            <person name="Lee H.A."/>
            <person name="Lee H.Y."/>
            <person name="Lee Y."/>
            <person name="Oh S."/>
            <person name="Lee J.H."/>
            <person name="Choi E."/>
            <person name="Choi E."/>
            <person name="Lee S.E."/>
            <person name="Jeon J."/>
            <person name="Kim H."/>
            <person name="Choi G."/>
            <person name="Song H."/>
            <person name="Lee J."/>
            <person name="Lee S.C."/>
            <person name="Kwon J.K."/>
            <person name="Lee H.Y."/>
            <person name="Koo N."/>
            <person name="Hong Y."/>
            <person name="Kim R.W."/>
            <person name="Kang W.H."/>
            <person name="Huh J.H."/>
            <person name="Kang B.C."/>
            <person name="Yang T.J."/>
            <person name="Lee Y.H."/>
            <person name="Bennetzen J.L."/>
            <person name="Choi D."/>
        </authorList>
    </citation>
    <scope>NUCLEOTIDE SEQUENCE [LARGE SCALE GENOMIC DNA]</scope>
    <source>
        <strain evidence="5">cv. PBC81</strain>
    </source>
</reference>
<evidence type="ECO:0000259" key="3">
    <source>
        <dbReference type="PROSITE" id="PS50127"/>
    </source>
</evidence>
<dbReference type="PROSITE" id="PS50127">
    <property type="entry name" value="UBC_2"/>
    <property type="match status" value="1"/>
</dbReference>
<proteinExistence type="predicted"/>
<accession>A0A2G2XQI8</accession>
<name>A0A2G2XQI8_CAPBA</name>